<dbReference type="GeneID" id="93586594"/>
<dbReference type="EMBL" id="SAEB01000006">
    <property type="protein sequence ID" value="RVD85986.1"/>
    <property type="molecule type" value="Genomic_DNA"/>
</dbReference>
<dbReference type="AlphaFoldDB" id="A0A437A4E4"/>
<dbReference type="Proteomes" id="UP000283090">
    <property type="component" value="Unassembled WGS sequence"/>
</dbReference>
<dbReference type="VEuPathDB" id="FungiDB:DFL_004283"/>
<reference evidence="1 2" key="1">
    <citation type="submission" date="2019-01" db="EMBL/GenBank/DDBJ databases">
        <title>Intercellular communication is required for trap formation in the nematode-trapping fungus Duddingtonia flagrans.</title>
        <authorList>
            <person name="Youssar L."/>
            <person name="Wernet V."/>
            <person name="Hensel N."/>
            <person name="Hildebrandt H.-G."/>
            <person name="Fischer R."/>
        </authorList>
    </citation>
    <scope>NUCLEOTIDE SEQUENCE [LARGE SCALE GENOMIC DNA]</scope>
    <source>
        <strain evidence="1 2">CBS H-5679</strain>
    </source>
</reference>
<gene>
    <name evidence="1" type="ORF">DFL_004283</name>
</gene>
<accession>A0A437A4E4</accession>
<organism evidence="1 2">
    <name type="scientific">Arthrobotrys flagrans</name>
    <name type="common">Nematode-trapping fungus</name>
    <name type="synonym">Trichothecium flagrans</name>
    <dbReference type="NCBI Taxonomy" id="97331"/>
    <lineage>
        <taxon>Eukaryota</taxon>
        <taxon>Fungi</taxon>
        <taxon>Dikarya</taxon>
        <taxon>Ascomycota</taxon>
        <taxon>Pezizomycotina</taxon>
        <taxon>Orbiliomycetes</taxon>
        <taxon>Orbiliales</taxon>
        <taxon>Orbiliaceae</taxon>
        <taxon>Arthrobotrys</taxon>
    </lineage>
</organism>
<dbReference type="RefSeq" id="XP_067491530.1">
    <property type="nucleotide sequence ID" value="XM_067633352.1"/>
</dbReference>
<proteinExistence type="predicted"/>
<sequence>MNVSIFTHHIRNRACGLCEFEASSGFTSSTPSQAKLVMEDGGVQNATSPTRRQNPVLALLRRSLESRVLQEDETLCGYAAVTPAAGRRVFSNRVKTCLAVRDASRVEMLARYVTPCWTGSIHQPSSIADGSWVGDPVVLAAFPHANADSVAVET</sequence>
<name>A0A437A4E4_ARTFL</name>
<evidence type="ECO:0000313" key="1">
    <source>
        <dbReference type="EMBL" id="RVD85986.1"/>
    </source>
</evidence>
<keyword evidence="2" id="KW-1185">Reference proteome</keyword>
<protein>
    <submittedName>
        <fullName evidence="1">Uncharacterized protein</fullName>
    </submittedName>
</protein>
<comment type="caution">
    <text evidence="1">The sequence shown here is derived from an EMBL/GenBank/DDBJ whole genome shotgun (WGS) entry which is preliminary data.</text>
</comment>
<evidence type="ECO:0000313" key="2">
    <source>
        <dbReference type="Proteomes" id="UP000283090"/>
    </source>
</evidence>